<dbReference type="Proteomes" id="UP001296104">
    <property type="component" value="Unassembled WGS sequence"/>
</dbReference>
<name>A0AAI9EDP4_9PEZI</name>
<comment type="caution">
    <text evidence="14">The sequence shown here is derived from an EMBL/GenBank/DDBJ whole genome shotgun (WGS) entry which is preliminary data.</text>
</comment>
<evidence type="ECO:0000256" key="5">
    <source>
        <dbReference type="ARBA" id="ARBA00022729"/>
    </source>
</evidence>
<evidence type="ECO:0000256" key="10">
    <source>
        <dbReference type="PIRNR" id="PIRNR016302"/>
    </source>
</evidence>
<keyword evidence="5 13" id="KW-0732">Signal</keyword>
<proteinExistence type="inferred from homology"/>
<keyword evidence="12" id="KW-1133">Transmembrane helix</keyword>
<reference evidence="14" key="1">
    <citation type="submission" date="2023-11" db="EMBL/GenBank/DDBJ databases">
        <authorList>
            <person name="Alioto T."/>
            <person name="Alioto T."/>
            <person name="Gomez Garrido J."/>
        </authorList>
    </citation>
    <scope>NUCLEOTIDE SEQUENCE</scope>
</reference>
<dbReference type="Pfam" id="PF03663">
    <property type="entry name" value="Glyco_hydro_76"/>
    <property type="match status" value="1"/>
</dbReference>
<organism evidence="14 15">
    <name type="scientific">Lecanosticta acicola</name>
    <dbReference type="NCBI Taxonomy" id="111012"/>
    <lineage>
        <taxon>Eukaryota</taxon>
        <taxon>Fungi</taxon>
        <taxon>Dikarya</taxon>
        <taxon>Ascomycota</taxon>
        <taxon>Pezizomycotina</taxon>
        <taxon>Dothideomycetes</taxon>
        <taxon>Dothideomycetidae</taxon>
        <taxon>Mycosphaerellales</taxon>
        <taxon>Mycosphaerellaceae</taxon>
        <taxon>Lecanosticta</taxon>
    </lineage>
</organism>
<evidence type="ECO:0000256" key="7">
    <source>
        <dbReference type="ARBA" id="ARBA00023136"/>
    </source>
</evidence>
<evidence type="ECO:0000256" key="2">
    <source>
        <dbReference type="ARBA" id="ARBA00004308"/>
    </source>
</evidence>
<evidence type="ECO:0000256" key="9">
    <source>
        <dbReference type="ARBA" id="ARBA00023295"/>
    </source>
</evidence>
<feature type="signal peptide" evidence="13">
    <location>
        <begin position="1"/>
        <end position="20"/>
    </location>
</feature>
<evidence type="ECO:0000313" key="14">
    <source>
        <dbReference type="EMBL" id="CAK4032275.1"/>
    </source>
</evidence>
<keyword evidence="9 10" id="KW-0326">Glycosidase</keyword>
<evidence type="ECO:0000256" key="11">
    <source>
        <dbReference type="SAM" id="MobiDB-lite"/>
    </source>
</evidence>
<feature type="transmembrane region" description="Helical" evidence="12">
    <location>
        <begin position="456"/>
        <end position="477"/>
    </location>
</feature>
<comment type="subcellular location">
    <subcellularLocation>
        <location evidence="2">Endomembrane system</location>
    </subcellularLocation>
</comment>
<dbReference type="GO" id="GO:0012505">
    <property type="term" value="C:endomembrane system"/>
    <property type="evidence" value="ECO:0007669"/>
    <property type="project" value="UniProtKB-SubCell"/>
</dbReference>
<sequence length="478" mass="51973">MKSLLGIAAIAAAVLQLTAAINLDVNNTDSVKAAARTIAYGLQSFYRNNETSTAVTAVGTFPEPLYWWEAGAVWGGMVDYWAYTNDTSYNAVTSQAMMAQVGPDMNYMPPAYFSSLGNDDQAFWCLAVLSAQEYGFPVPQGQKSTVWLDLAEAVWNTQVPRWDTTSCGGGLKWQIFEANKGYSYKNSISNGGLFQISARLARYTGNQTYVEWAEKTWDWMSAIGLISPNYEVYDGSDSTINCTQLDHTTWTYNPAMLIYGTAMLANYTNQQVWKDRTEGLLTSIEKSFFSPYQNATSIMYEAACEPYNTCDNDQYSFKAYLARWMAKAAVVYPSITDNVRKYLSASAQAAAGACTGGDNKQACGQKWYVGGYDGVTGVGQELSAMETIQSLLLLNGNPPVPQHEANVTVRNVPVTSEFPLVPMVTRGPNSASPPGSVSGGVPSSSPSAGANSRSRALFLACSPWTIVIVGVLGILLWH</sequence>
<keyword evidence="7 12" id="KW-0472">Membrane</keyword>
<evidence type="ECO:0000256" key="8">
    <source>
        <dbReference type="ARBA" id="ARBA00023180"/>
    </source>
</evidence>
<keyword evidence="12" id="KW-0812">Transmembrane</keyword>
<dbReference type="PIRSF" id="PIRSF016302">
    <property type="entry name" value="Man_a_manosd"/>
    <property type="match status" value="1"/>
</dbReference>
<feature type="chain" id="PRO_5042471147" description="Mannan endo-1,6-alpha-mannosidase" evidence="13">
    <location>
        <begin position="21"/>
        <end position="478"/>
    </location>
</feature>
<dbReference type="EC" id="3.2.1.101" evidence="4 10"/>
<comment type="catalytic activity">
    <reaction evidence="1 10">
        <text>Random hydrolysis of (1-&gt;6)-alpha-D-mannosidic linkages in unbranched (1-&gt;6)-mannans.</text>
        <dbReference type="EC" id="3.2.1.101"/>
    </reaction>
</comment>
<feature type="region of interest" description="Disordered" evidence="11">
    <location>
        <begin position="423"/>
        <end position="446"/>
    </location>
</feature>
<dbReference type="GO" id="GO:0016052">
    <property type="term" value="P:carbohydrate catabolic process"/>
    <property type="evidence" value="ECO:0007669"/>
    <property type="project" value="InterPro"/>
</dbReference>
<dbReference type="InterPro" id="IPR014480">
    <property type="entry name" value="Mannan-1_6-alpha_mannosidase"/>
</dbReference>
<evidence type="ECO:0000256" key="6">
    <source>
        <dbReference type="ARBA" id="ARBA00022801"/>
    </source>
</evidence>
<dbReference type="FunFam" id="1.50.10.20:FF:000006">
    <property type="entry name" value="Mannan endo-1,6-alpha-mannosidase"/>
    <property type="match status" value="1"/>
</dbReference>
<dbReference type="InterPro" id="IPR008928">
    <property type="entry name" value="6-hairpin_glycosidase_sf"/>
</dbReference>
<evidence type="ECO:0000256" key="12">
    <source>
        <dbReference type="SAM" id="Phobius"/>
    </source>
</evidence>
<evidence type="ECO:0000256" key="4">
    <source>
        <dbReference type="ARBA" id="ARBA00012350"/>
    </source>
</evidence>
<dbReference type="AlphaFoldDB" id="A0AAI9EDP4"/>
<keyword evidence="15" id="KW-1185">Reference proteome</keyword>
<feature type="compositionally biased region" description="Low complexity" evidence="11">
    <location>
        <begin position="427"/>
        <end position="446"/>
    </location>
</feature>
<dbReference type="SUPFAM" id="SSF48208">
    <property type="entry name" value="Six-hairpin glycosidases"/>
    <property type="match status" value="1"/>
</dbReference>
<dbReference type="GO" id="GO:0008496">
    <property type="term" value="F:mannan endo-1,6-alpha-mannosidase activity"/>
    <property type="evidence" value="ECO:0007669"/>
    <property type="project" value="UniProtKB-UniRule"/>
</dbReference>
<dbReference type="Gene3D" id="1.50.10.20">
    <property type="match status" value="1"/>
</dbReference>
<gene>
    <name evidence="14" type="ORF">LECACI_7A007433</name>
</gene>
<dbReference type="PANTHER" id="PTHR12145:SF36">
    <property type="entry name" value="MANNAN ENDO-1,6-ALPHA-MANNOSIDASE DCW1"/>
    <property type="match status" value="1"/>
</dbReference>
<dbReference type="PANTHER" id="PTHR12145">
    <property type="entry name" value="MANNAN ENDO-1,6-ALPHA-MANNOSIDASE DCW1"/>
    <property type="match status" value="1"/>
</dbReference>
<keyword evidence="8" id="KW-0325">Glycoprotein</keyword>
<dbReference type="EMBL" id="CAVMBE010000060">
    <property type="protein sequence ID" value="CAK4032275.1"/>
    <property type="molecule type" value="Genomic_DNA"/>
</dbReference>
<evidence type="ECO:0000256" key="1">
    <source>
        <dbReference type="ARBA" id="ARBA00001452"/>
    </source>
</evidence>
<evidence type="ECO:0000256" key="3">
    <source>
        <dbReference type="ARBA" id="ARBA00009699"/>
    </source>
</evidence>
<comment type="similarity">
    <text evidence="3 10">Belongs to the glycosyl hydrolase 76 family.</text>
</comment>
<protein>
    <recommendedName>
        <fullName evidence="4 10">Mannan endo-1,6-alpha-mannosidase</fullName>
        <ecNumber evidence="4 10">3.2.1.101</ecNumber>
    </recommendedName>
</protein>
<evidence type="ECO:0000313" key="15">
    <source>
        <dbReference type="Proteomes" id="UP001296104"/>
    </source>
</evidence>
<dbReference type="GO" id="GO:0009272">
    <property type="term" value="P:fungal-type cell wall biogenesis"/>
    <property type="evidence" value="ECO:0007669"/>
    <property type="project" value="TreeGrafter"/>
</dbReference>
<accession>A0AAI9EDP4</accession>
<evidence type="ECO:0000256" key="13">
    <source>
        <dbReference type="SAM" id="SignalP"/>
    </source>
</evidence>
<dbReference type="InterPro" id="IPR005198">
    <property type="entry name" value="Glyco_hydro_76"/>
</dbReference>
<keyword evidence="6 10" id="KW-0378">Hydrolase</keyword>